<gene>
    <name evidence="2" type="ORF">I3J27_22430</name>
</gene>
<dbReference type="Gene3D" id="3.30.450.180">
    <property type="match status" value="1"/>
</dbReference>
<dbReference type="PANTHER" id="PTHR35010:SF4">
    <property type="entry name" value="BLL5781 PROTEIN"/>
    <property type="match status" value="1"/>
</dbReference>
<organism evidence="2 3">
    <name type="scientific">Bradyrhizobium xenonodulans</name>
    <dbReference type="NCBI Taxonomy" id="2736875"/>
    <lineage>
        <taxon>Bacteria</taxon>
        <taxon>Pseudomonadati</taxon>
        <taxon>Pseudomonadota</taxon>
        <taxon>Alphaproteobacteria</taxon>
        <taxon>Hyphomicrobiales</taxon>
        <taxon>Nitrobacteraceae</taxon>
        <taxon>Bradyrhizobium</taxon>
    </lineage>
</organism>
<sequence length="258" mass="28088">MSQTALALAANSSTRHLSYLETGRARPSRDMVLRLGEQLNVSLRDQNALLLAAGFAPTFPERPLGEMASARSAMEQILRVHLPYPAYVLDRHWNVVLSNAALPQLYEGCSPELLRSPVNAVRLILHPDGMGPRVENFVEWRAHTVTVLKQQIEVRADPVIQALLTEVLSYPAPRGAVALASSDGPQRYVTPLRIRTRLGRVSFLNTTTVFAAAADITLSELALEMLFPADEATIAVVRDMVDEAKSSAGGDPLTSRAG</sequence>
<dbReference type="InterPro" id="IPR001387">
    <property type="entry name" value="Cro/C1-type_HTH"/>
</dbReference>
<keyword evidence="3" id="KW-1185">Reference proteome</keyword>
<dbReference type="Pfam" id="PF01381">
    <property type="entry name" value="HTH_3"/>
    <property type="match status" value="1"/>
</dbReference>
<dbReference type="InterPro" id="IPR010982">
    <property type="entry name" value="Lambda_DNA-bd_dom_sf"/>
</dbReference>
<dbReference type="EMBL" id="CP089391">
    <property type="protein sequence ID" value="WBL75791.1"/>
    <property type="molecule type" value="Genomic_DNA"/>
</dbReference>
<dbReference type="RefSeq" id="WP_270160602.1">
    <property type="nucleotide sequence ID" value="NZ_CP089391.1"/>
</dbReference>
<dbReference type="SUPFAM" id="SSF47413">
    <property type="entry name" value="lambda repressor-like DNA-binding domains"/>
    <property type="match status" value="1"/>
</dbReference>
<name>A0ABY7ME12_9BRAD</name>
<feature type="domain" description="HTH cro/C1-type" evidence="1">
    <location>
        <begin position="1"/>
        <end position="46"/>
    </location>
</feature>
<dbReference type="Pfam" id="PF17765">
    <property type="entry name" value="MLTR_LBD"/>
    <property type="match status" value="1"/>
</dbReference>
<dbReference type="Proteomes" id="UP001179614">
    <property type="component" value="Chromosome"/>
</dbReference>
<evidence type="ECO:0000313" key="2">
    <source>
        <dbReference type="EMBL" id="WBL75791.1"/>
    </source>
</evidence>
<dbReference type="CDD" id="cd00093">
    <property type="entry name" value="HTH_XRE"/>
    <property type="match status" value="1"/>
</dbReference>
<dbReference type="Gene3D" id="1.10.260.40">
    <property type="entry name" value="lambda repressor-like DNA-binding domains"/>
    <property type="match status" value="1"/>
</dbReference>
<dbReference type="PANTHER" id="PTHR35010">
    <property type="entry name" value="BLL4672 PROTEIN-RELATED"/>
    <property type="match status" value="1"/>
</dbReference>
<accession>A0ABY7ME12</accession>
<evidence type="ECO:0000313" key="3">
    <source>
        <dbReference type="Proteomes" id="UP001179614"/>
    </source>
</evidence>
<proteinExistence type="predicted"/>
<dbReference type="InterPro" id="IPR041413">
    <property type="entry name" value="MLTR_LBD"/>
</dbReference>
<dbReference type="PROSITE" id="PS50943">
    <property type="entry name" value="HTH_CROC1"/>
    <property type="match status" value="1"/>
</dbReference>
<protein>
    <submittedName>
        <fullName evidence="2">Helix-turn-helix transcriptional regulator</fullName>
    </submittedName>
</protein>
<reference evidence="2" key="1">
    <citation type="submission" date="2021-12" db="EMBL/GenBank/DDBJ databases">
        <title>Bradyrhizobium xenonodulans sp. nov.</title>
        <authorList>
            <person name="Claassens R."/>
            <person name="Venter S.N."/>
            <person name="Beukes C.W."/>
            <person name="Stepkowski T."/>
            <person name="Steenkamp E.T."/>
        </authorList>
    </citation>
    <scope>NUCLEOTIDE SEQUENCE</scope>
    <source>
        <strain evidence="2">14AB</strain>
    </source>
</reference>
<evidence type="ECO:0000259" key="1">
    <source>
        <dbReference type="PROSITE" id="PS50943"/>
    </source>
</evidence>